<evidence type="ECO:0000256" key="1">
    <source>
        <dbReference type="SAM" id="MobiDB-lite"/>
    </source>
</evidence>
<feature type="compositionally biased region" description="Polar residues" evidence="1">
    <location>
        <begin position="52"/>
        <end position="61"/>
    </location>
</feature>
<name>A0ABD4SYG6_9CYAN</name>
<dbReference type="EMBL" id="JTHE03000009">
    <property type="protein sequence ID" value="MCM1981501.1"/>
    <property type="molecule type" value="Genomic_DNA"/>
</dbReference>
<dbReference type="Proteomes" id="UP000031561">
    <property type="component" value="Unassembled WGS sequence"/>
</dbReference>
<feature type="region of interest" description="Disordered" evidence="1">
    <location>
        <begin position="87"/>
        <end position="162"/>
    </location>
</feature>
<dbReference type="PROSITE" id="PS51257">
    <property type="entry name" value="PROKAR_LIPOPROTEIN"/>
    <property type="match status" value="1"/>
</dbReference>
<organism evidence="2 3">
    <name type="scientific">Lyngbya confervoides BDU141951</name>
    <dbReference type="NCBI Taxonomy" id="1574623"/>
    <lineage>
        <taxon>Bacteria</taxon>
        <taxon>Bacillati</taxon>
        <taxon>Cyanobacteriota</taxon>
        <taxon>Cyanophyceae</taxon>
        <taxon>Oscillatoriophycideae</taxon>
        <taxon>Oscillatoriales</taxon>
        <taxon>Microcoleaceae</taxon>
        <taxon>Lyngbya</taxon>
    </lineage>
</organism>
<feature type="compositionally biased region" description="Polar residues" evidence="1">
    <location>
        <begin position="108"/>
        <end position="125"/>
    </location>
</feature>
<comment type="caution">
    <text evidence="2">The sequence shown here is derived from an EMBL/GenBank/DDBJ whole genome shotgun (WGS) entry which is preliminary data.</text>
</comment>
<dbReference type="AlphaFoldDB" id="A0ABD4SYG6"/>
<evidence type="ECO:0000313" key="3">
    <source>
        <dbReference type="Proteomes" id="UP000031561"/>
    </source>
</evidence>
<protein>
    <submittedName>
        <fullName evidence="2">Uncharacterized protein</fullName>
    </submittedName>
</protein>
<proteinExistence type="predicted"/>
<keyword evidence="3" id="KW-1185">Reference proteome</keyword>
<dbReference type="RefSeq" id="WP_166279078.1">
    <property type="nucleotide sequence ID" value="NZ_JTHE03000009.1"/>
</dbReference>
<reference evidence="2 3" key="1">
    <citation type="journal article" date="2015" name="Genome Announc.">
        <title>Draft Genome Sequence of Filamentous Marine Cyanobacterium Lyngbya confervoides Strain BDU141951.</title>
        <authorList>
            <person name="Chandrababunaidu M.M."/>
            <person name="Sen D."/>
            <person name="Tripathy S."/>
        </authorList>
    </citation>
    <scope>NUCLEOTIDE SEQUENCE [LARGE SCALE GENOMIC DNA]</scope>
    <source>
        <strain evidence="2 3">BDU141951</strain>
    </source>
</reference>
<sequence>MQVNVRKLGVGLLLGFLSLSLGSCELISRDKESGATPTSSTIPQGEIPAAEVTQSPQPSAKTTALIAASPLTRPTDPDARVKVIQKGRSNPFAQLRPPASPQTALGGRSSTSFSQNAQPNDSNAGRTVKAPTGGSTSNQRSRVTSLPSLSAPSTSGDKSTLVKLPDQVTLPPLPEPTLAKQVQVKGIMMLSGQPRVILKAPDENVVRTVQVGDRLSNGQILITHIDMSNPQDPTVILREAGRTVTVGVGKDPVVLASALGF</sequence>
<feature type="region of interest" description="Disordered" evidence="1">
    <location>
        <begin position="31"/>
        <end position="61"/>
    </location>
</feature>
<evidence type="ECO:0000313" key="2">
    <source>
        <dbReference type="EMBL" id="MCM1981501.1"/>
    </source>
</evidence>
<feature type="compositionally biased region" description="Polar residues" evidence="1">
    <location>
        <begin position="133"/>
        <end position="143"/>
    </location>
</feature>
<feature type="compositionally biased region" description="Low complexity" evidence="1">
    <location>
        <begin position="144"/>
        <end position="155"/>
    </location>
</feature>
<gene>
    <name evidence="2" type="ORF">QQ91_0001480</name>
</gene>
<accession>A0ABD4SYG6</accession>